<protein>
    <recommendedName>
        <fullName evidence="6">NB-ARC domain-containing protein</fullName>
    </recommendedName>
</protein>
<evidence type="ECO:0000259" key="2">
    <source>
        <dbReference type="Pfam" id="PF00931"/>
    </source>
</evidence>
<evidence type="ECO:0000259" key="3">
    <source>
        <dbReference type="Pfam" id="PF25000"/>
    </source>
</evidence>
<dbReference type="InterPro" id="IPR011990">
    <property type="entry name" value="TPR-like_helical_dom_sf"/>
</dbReference>
<evidence type="ECO:0000256" key="1">
    <source>
        <dbReference type="SAM" id="MobiDB-lite"/>
    </source>
</evidence>
<dbReference type="Pfam" id="PF00931">
    <property type="entry name" value="NB-ARC"/>
    <property type="match status" value="1"/>
</dbReference>
<accession>A0ABP0CEE2</accession>
<gene>
    <name evidence="4" type="ORF">SBRCBS47491_007502</name>
</gene>
<dbReference type="Gene3D" id="1.25.40.10">
    <property type="entry name" value="Tetratricopeptide repeat domain"/>
    <property type="match status" value="2"/>
</dbReference>
<reference evidence="4 5" key="1">
    <citation type="submission" date="2024-01" db="EMBL/GenBank/DDBJ databases">
        <authorList>
            <person name="Allen C."/>
            <person name="Tagirdzhanova G."/>
        </authorList>
    </citation>
    <scope>NUCLEOTIDE SEQUENCE [LARGE SCALE GENOMIC DNA]</scope>
</reference>
<feature type="domain" description="DUF7779" evidence="3">
    <location>
        <begin position="451"/>
        <end position="561"/>
    </location>
</feature>
<dbReference type="Pfam" id="PF25000">
    <property type="entry name" value="DUF7779"/>
    <property type="match status" value="1"/>
</dbReference>
<name>A0ABP0CEE2_9PEZI</name>
<dbReference type="SUPFAM" id="SSF48452">
    <property type="entry name" value="TPR-like"/>
    <property type="match status" value="2"/>
</dbReference>
<comment type="caution">
    <text evidence="4">The sequence shown here is derived from an EMBL/GenBank/DDBJ whole genome shotgun (WGS) entry which is preliminary data.</text>
</comment>
<proteinExistence type="predicted"/>
<dbReference type="SUPFAM" id="SSF52540">
    <property type="entry name" value="P-loop containing nucleoside triphosphate hydrolases"/>
    <property type="match status" value="1"/>
</dbReference>
<evidence type="ECO:0000313" key="4">
    <source>
        <dbReference type="EMBL" id="CAK7230193.1"/>
    </source>
</evidence>
<organism evidence="4 5">
    <name type="scientific">Sporothrix bragantina</name>
    <dbReference type="NCBI Taxonomy" id="671064"/>
    <lineage>
        <taxon>Eukaryota</taxon>
        <taxon>Fungi</taxon>
        <taxon>Dikarya</taxon>
        <taxon>Ascomycota</taxon>
        <taxon>Pezizomycotina</taxon>
        <taxon>Sordariomycetes</taxon>
        <taxon>Sordariomycetidae</taxon>
        <taxon>Ophiostomatales</taxon>
        <taxon>Ophiostomataceae</taxon>
        <taxon>Sporothrix</taxon>
    </lineage>
</organism>
<keyword evidence="5" id="KW-1185">Reference proteome</keyword>
<dbReference type="InterPro" id="IPR027417">
    <property type="entry name" value="P-loop_NTPase"/>
</dbReference>
<evidence type="ECO:0008006" key="6">
    <source>
        <dbReference type="Google" id="ProtNLM"/>
    </source>
</evidence>
<dbReference type="EMBL" id="CAWUHC010000085">
    <property type="protein sequence ID" value="CAK7230193.1"/>
    <property type="molecule type" value="Genomic_DNA"/>
</dbReference>
<evidence type="ECO:0000313" key="5">
    <source>
        <dbReference type="Proteomes" id="UP001642406"/>
    </source>
</evidence>
<dbReference type="InterPro" id="IPR002182">
    <property type="entry name" value="NB-ARC"/>
</dbReference>
<dbReference type="PANTHER" id="PTHR35205:SF1">
    <property type="entry name" value="ZU5 DOMAIN-CONTAINING PROTEIN"/>
    <property type="match status" value="1"/>
</dbReference>
<sequence length="939" mass="106550">MGGLVAKQFITLEHCRDPSMPYLDPKRTAFAFLGTPHHGAHTAKLATFIADLSQILRLHGAKTASASEIKELSHTVEDINADFVQRANDFKIISFFEHLGYFGLGTIVNKQCAVMSIKSEIHQVGVNANHQDICRFSSEKDHNYDNVLGQLLVLTEEIGVDASMPPSTGLMGSRGTESDLASLETSGTGRDAGVTNDMPIFRTQNFYGRRDILNLIDAHFSDKTVDRHAFGIYGSIGVGKSWLALQVLHQNPQRFQYRFWVYAATDIKIKSSMDDIAERIGLDTSKMNSTKAAQAIKKWLEQNTGWLIVFDNVENINDIQPFWPLQYSPDCYIIVTSRNKLKATSTELITKSTNIDCFPEEDAVEWFWSRINKNNDRDPSERTLVLEVVRIFGCLPLALDHMACYIDGYQKTLRDFLDEVHASETTVMKESNEVPNVSYGQPMLMAYKILFSSLSHEANDLLEIFSLLDPDRIPIELVSNFTSAETAEADKSITPLPAVMSRKVILHQAVDRLFGQSLVDKDIQKGHAANGKRISSAGRSLGVLRVHRMTQWVKRTQLSESPQDQQRAFNRAVFCVTTRYPRQVRGDSMAKMYPDCLKYTSHLMCLLDYYELNRDEAQLTVSNTFAEVLAHCGWYYFELGDTDSALRMLLAAERLCEKGTQTSGLVYNNLGAVYMLRCEEDVALAYTAQSIADREKSIPRDDPEIQQLAITYKNYANDLQFKPGFDRALCAELYSKALEICENRPGATPHTRQHILCNTAFAYYRWGDLNTAHHYIERAIALHSECGEYTTYMLYALYYYGNIQLARGELESGYRIHSDCLRRREVLQTNAHYTTGVSLHKVGRLEYDRGQTEQAILYLTQAEATFRDYHDDKGLWPRTCLLLGRILVQEGGRQGNKDRVEKGHIFIQQGLKVAMANDKFINDINDDKELDSLVREVYR</sequence>
<dbReference type="PANTHER" id="PTHR35205">
    <property type="entry name" value="NB-ARC AND TPR DOMAIN PROTEIN"/>
    <property type="match status" value="1"/>
</dbReference>
<feature type="region of interest" description="Disordered" evidence="1">
    <location>
        <begin position="165"/>
        <end position="188"/>
    </location>
</feature>
<dbReference type="Proteomes" id="UP001642406">
    <property type="component" value="Unassembled WGS sequence"/>
</dbReference>
<dbReference type="InterPro" id="IPR056681">
    <property type="entry name" value="DUF7779"/>
</dbReference>
<feature type="domain" description="NB-ARC" evidence="2">
    <location>
        <begin position="226"/>
        <end position="375"/>
    </location>
</feature>
<dbReference type="Gene3D" id="3.40.50.300">
    <property type="entry name" value="P-loop containing nucleotide triphosphate hydrolases"/>
    <property type="match status" value="1"/>
</dbReference>